<reference evidence="1 2" key="1">
    <citation type="submission" date="2018-04" db="EMBL/GenBank/DDBJ databases">
        <title>WGS assembly of Panicum hallii var. hallii HAL2.</title>
        <authorList>
            <person name="Lovell J."/>
            <person name="Jenkins J."/>
            <person name="Lowry D."/>
            <person name="Mamidi S."/>
            <person name="Sreedasyam A."/>
            <person name="Weng X."/>
            <person name="Barry K."/>
            <person name="Bonette J."/>
            <person name="Campitelli B."/>
            <person name="Daum C."/>
            <person name="Gordon S."/>
            <person name="Gould B."/>
            <person name="Lipzen A."/>
            <person name="MacQueen A."/>
            <person name="Palacio-Mejia J."/>
            <person name="Plott C."/>
            <person name="Shakirov E."/>
            <person name="Shu S."/>
            <person name="Yoshinaga Y."/>
            <person name="Zane M."/>
            <person name="Rokhsar D."/>
            <person name="Grimwood J."/>
            <person name="Schmutz J."/>
            <person name="Juenger T."/>
        </authorList>
    </citation>
    <scope>NUCLEOTIDE SEQUENCE [LARGE SCALE GENOMIC DNA]</scope>
    <source>
        <strain evidence="2">cv. HAL2</strain>
    </source>
</reference>
<protein>
    <submittedName>
        <fullName evidence="1">Uncharacterized protein</fullName>
    </submittedName>
</protein>
<dbReference type="EMBL" id="CM009749">
    <property type="protein sequence ID" value="PUZ76600.1"/>
    <property type="molecule type" value="Genomic_DNA"/>
</dbReference>
<dbReference type="AlphaFoldDB" id="A0A2T7F949"/>
<gene>
    <name evidence="1" type="ORF">GQ55_1G303700</name>
</gene>
<keyword evidence="2" id="KW-1185">Reference proteome</keyword>
<accession>A0A2T7F949</accession>
<dbReference type="Gramene" id="PUZ76600">
    <property type="protein sequence ID" value="PUZ76600"/>
    <property type="gene ID" value="GQ55_1G303700"/>
</dbReference>
<sequence>MVCPANFSSREVNLGFSCVDRLCCNIFKVLSGSLFLSDTLQPVIVYYIFF</sequence>
<dbReference type="Proteomes" id="UP000244336">
    <property type="component" value="Chromosome 1"/>
</dbReference>
<name>A0A2T7F949_9POAL</name>
<proteinExistence type="predicted"/>
<evidence type="ECO:0000313" key="1">
    <source>
        <dbReference type="EMBL" id="PUZ76600.1"/>
    </source>
</evidence>
<organism evidence="1 2">
    <name type="scientific">Panicum hallii var. hallii</name>
    <dbReference type="NCBI Taxonomy" id="1504633"/>
    <lineage>
        <taxon>Eukaryota</taxon>
        <taxon>Viridiplantae</taxon>
        <taxon>Streptophyta</taxon>
        <taxon>Embryophyta</taxon>
        <taxon>Tracheophyta</taxon>
        <taxon>Spermatophyta</taxon>
        <taxon>Magnoliopsida</taxon>
        <taxon>Liliopsida</taxon>
        <taxon>Poales</taxon>
        <taxon>Poaceae</taxon>
        <taxon>PACMAD clade</taxon>
        <taxon>Panicoideae</taxon>
        <taxon>Panicodae</taxon>
        <taxon>Paniceae</taxon>
        <taxon>Panicinae</taxon>
        <taxon>Panicum</taxon>
        <taxon>Panicum sect. Panicum</taxon>
    </lineage>
</organism>
<evidence type="ECO:0000313" key="2">
    <source>
        <dbReference type="Proteomes" id="UP000244336"/>
    </source>
</evidence>